<dbReference type="Pfam" id="PF05426">
    <property type="entry name" value="Alginate_lyase"/>
    <property type="match status" value="1"/>
</dbReference>
<dbReference type="STRING" id="929713.NIASO_20795"/>
<proteinExistence type="predicted"/>
<dbReference type="InterPro" id="IPR032502">
    <property type="entry name" value="DUF4979"/>
</dbReference>
<dbReference type="Gene3D" id="1.50.10.100">
    <property type="entry name" value="Chondroitin AC/alginate lyase"/>
    <property type="match status" value="1"/>
</dbReference>
<dbReference type="SUPFAM" id="SSF48230">
    <property type="entry name" value="Chondroitin AC/alginate lyase"/>
    <property type="match status" value="1"/>
</dbReference>
<dbReference type="Proteomes" id="UP000003586">
    <property type="component" value="Chromosome"/>
</dbReference>
<dbReference type="eggNOG" id="COG4733">
    <property type="taxonomic scope" value="Bacteria"/>
</dbReference>
<dbReference type="KEGG" id="nso:NIASO_20795"/>
<dbReference type="GO" id="GO:0042597">
    <property type="term" value="C:periplasmic space"/>
    <property type="evidence" value="ECO:0007669"/>
    <property type="project" value="InterPro"/>
</dbReference>
<dbReference type="OrthoDB" id="222550at2"/>
<keyword evidence="2" id="KW-0456">Lyase</keyword>
<dbReference type="GO" id="GO:0016829">
    <property type="term" value="F:lyase activity"/>
    <property type="evidence" value="ECO:0007669"/>
    <property type="project" value="UniProtKB-KW"/>
</dbReference>
<name>W0F576_9BACT</name>
<protein>
    <recommendedName>
        <fullName evidence="3">Alginate lyase domain-containing protein</fullName>
    </recommendedName>
</protein>
<reference evidence="4 5" key="1">
    <citation type="submission" date="2013-12" db="EMBL/GenBank/DDBJ databases">
        <authorList>
            <consortium name="DOE Joint Genome Institute"/>
            <person name="Eisen J."/>
            <person name="Huntemann M."/>
            <person name="Han J."/>
            <person name="Chen A."/>
            <person name="Kyrpides N."/>
            <person name="Mavromatis K."/>
            <person name="Markowitz V."/>
            <person name="Palaniappan K."/>
            <person name="Ivanova N."/>
            <person name="Schaumberg A."/>
            <person name="Pati A."/>
            <person name="Liolios K."/>
            <person name="Nordberg H.P."/>
            <person name="Cantor M.N."/>
            <person name="Hua S.X."/>
            <person name="Woyke T."/>
        </authorList>
    </citation>
    <scope>NUCLEOTIDE SEQUENCE [LARGE SCALE GENOMIC DNA]</scope>
    <source>
        <strain evidence="5">DSM 19437</strain>
    </source>
</reference>
<organism evidence="4 5">
    <name type="scientific">Niabella soli DSM 19437</name>
    <dbReference type="NCBI Taxonomy" id="929713"/>
    <lineage>
        <taxon>Bacteria</taxon>
        <taxon>Pseudomonadati</taxon>
        <taxon>Bacteroidota</taxon>
        <taxon>Chitinophagia</taxon>
        <taxon>Chitinophagales</taxon>
        <taxon>Chitinophagaceae</taxon>
        <taxon>Niabella</taxon>
    </lineage>
</organism>
<feature type="domain" description="Alginate lyase" evidence="3">
    <location>
        <begin position="281"/>
        <end position="501"/>
    </location>
</feature>
<gene>
    <name evidence="4" type="ORF">NIASO_20795</name>
</gene>
<evidence type="ECO:0000259" key="3">
    <source>
        <dbReference type="Pfam" id="PF05426"/>
    </source>
</evidence>
<dbReference type="AlphaFoldDB" id="W0F576"/>
<evidence type="ECO:0000313" key="5">
    <source>
        <dbReference type="Proteomes" id="UP000003586"/>
    </source>
</evidence>
<evidence type="ECO:0000256" key="1">
    <source>
        <dbReference type="ARBA" id="ARBA00022729"/>
    </source>
</evidence>
<keyword evidence="1" id="KW-0732">Signal</keyword>
<keyword evidence="5" id="KW-1185">Reference proteome</keyword>
<dbReference type="EMBL" id="CP007035">
    <property type="protein sequence ID" value="AHF16958.1"/>
    <property type="molecule type" value="Genomic_DNA"/>
</dbReference>
<accession>W0F576</accession>
<dbReference type="HOGENOM" id="CLU_465267_0_0_10"/>
<evidence type="ECO:0000256" key="2">
    <source>
        <dbReference type="ARBA" id="ARBA00023239"/>
    </source>
</evidence>
<dbReference type="InterPro" id="IPR008929">
    <property type="entry name" value="Chondroitin_lyas"/>
</dbReference>
<sequence length="586" mass="66228">MKRNGNLILLTACFFCCLSACQKAFREKDPASVLLSKENQDNLALMEDSLVSGYINDDFSKMDTLNWNAPAGRLENGKMAATMWLQNATVPYYRGDFSRKNGLTINKDNYPVIAIKMRKPPKSNFFFDTNLGSYNNRNNNHTVIKQPDGSNIYYWDLRNGGLGTNPVPGGDVFLWRFQFKLAEVELTQAQLAAGDIGYTVSWIKSFRSVEDMRAKLNIPPPTPYSFDKQFKHPGLLHSKADLNRIRSLVLDQKPQAYACYQLLQNDYHSHSDYLLRGPFTYFTRDNNVYVDGVRGGSVKALVERDVLGAYYNALMWYITGDTLHARKSVQILDAYANKAVGIVGGDAQLNGLYGFLLANAGEIMRYTYDKWPETSAIQLGKMLQTAFYPTLRNFSPASHGNWDIICMKALMAIAVYTDDAAMVNKVVTYFYHGEGNGSIDQYIVSDAGQLQESNRDQAHSMLALGSLAELCEIAEHQGIPLYAASANAIMRGYEYTAAYNLGNTVSFRTWYDYHERNYKDYTPEHISDNARGSFRAVFEMAYNHYVTQKGLSMPYTEQVLQHIRPEGAPAWADNPGYGTLLFNRWE</sequence>
<evidence type="ECO:0000313" key="4">
    <source>
        <dbReference type="EMBL" id="AHF16958.1"/>
    </source>
</evidence>
<dbReference type="RefSeq" id="WP_008582490.1">
    <property type="nucleotide sequence ID" value="NZ_CP007035.1"/>
</dbReference>
<dbReference type="Pfam" id="PF16351">
    <property type="entry name" value="DUF4979"/>
    <property type="match status" value="1"/>
</dbReference>
<dbReference type="InterPro" id="IPR008397">
    <property type="entry name" value="Alginate_lyase_dom"/>
</dbReference>